<dbReference type="Proteomes" id="UP000034078">
    <property type="component" value="Unassembled WGS sequence"/>
</dbReference>
<name>A0A837IDX6_9BACT</name>
<proteinExistence type="predicted"/>
<protein>
    <submittedName>
        <fullName evidence="1">Uncharacterized protein</fullName>
    </submittedName>
</protein>
<comment type="caution">
    <text evidence="1">The sequence shown here is derived from an EMBL/GenBank/DDBJ whole genome shotgun (WGS) entry which is preliminary data.</text>
</comment>
<evidence type="ECO:0000313" key="2">
    <source>
        <dbReference type="Proteomes" id="UP000034078"/>
    </source>
</evidence>
<sequence length="127" mass="14440">MTVPLKIEIANLIKAKTSFLVGDDGFKVSYLAYNDEGEVTYDRWVYDDTDILIVGKGKKGEKAGRWSFNKFKPSKPEEEDMMGIQVKDNQFVFIEVAYPHFEAEANLVAKLIETKLKVKPSVTLFRG</sequence>
<reference evidence="1 2" key="1">
    <citation type="journal article" date="2015" name="Nature">
        <title>rRNA introns, odd ribosomes, and small enigmatic genomes across a large radiation of phyla.</title>
        <authorList>
            <person name="Brown C.T."/>
            <person name="Hug L.A."/>
            <person name="Thomas B.C."/>
            <person name="Sharon I."/>
            <person name="Castelle C.J."/>
            <person name="Singh A."/>
            <person name="Wilkins M.J."/>
            <person name="Williams K.H."/>
            <person name="Banfield J.F."/>
        </authorList>
    </citation>
    <scope>NUCLEOTIDE SEQUENCE [LARGE SCALE GENOMIC DNA]</scope>
</reference>
<evidence type="ECO:0000313" key="1">
    <source>
        <dbReference type="EMBL" id="KKT99572.1"/>
    </source>
</evidence>
<dbReference type="EMBL" id="LCKO01000009">
    <property type="protein sequence ID" value="KKT99572.1"/>
    <property type="molecule type" value="Genomic_DNA"/>
</dbReference>
<accession>A0A837IDX6</accession>
<gene>
    <name evidence="1" type="ORF">UX01_C0009G0002</name>
</gene>
<dbReference type="AlphaFoldDB" id="A0A837IDX6"/>
<organism evidence="1 2">
    <name type="scientific">Candidatus Collierbacteria bacterium GW2011_GWB2_45_17</name>
    <dbReference type="NCBI Taxonomy" id="1618388"/>
    <lineage>
        <taxon>Bacteria</taxon>
        <taxon>Candidatus Collieribacteriota</taxon>
    </lineage>
</organism>